<dbReference type="InterPro" id="IPR036188">
    <property type="entry name" value="FAD/NAD-bd_sf"/>
</dbReference>
<keyword evidence="4" id="KW-0560">Oxidoreductase</keyword>
<feature type="compositionally biased region" description="Basic and acidic residues" evidence="5">
    <location>
        <begin position="93"/>
        <end position="102"/>
    </location>
</feature>
<keyword evidence="8" id="KW-1185">Reference proteome</keyword>
<dbReference type="Gene3D" id="3.30.9.10">
    <property type="entry name" value="D-Amino Acid Oxidase, subunit A, domain 2"/>
    <property type="match status" value="1"/>
</dbReference>
<sequence length="194" mass="20341">MLAVAAGLSRAERDRSGSVSGRAAGDHSGHRRAAVAVSPARRRSRPLHRLVGPGRRGDPARGLGARRARRGPARGRGRGGRGAGHGRRGGFRRSADPHARPRVAAEDWATAAALPEQVIPGLRPEPVKAQPCMVTDTPDHQFVLGRRHRTVVAGGCSGHGFKHASAIGEAVARTVTGEGSFAELDFLAADRFTG</sequence>
<dbReference type="PANTHER" id="PTHR10961">
    <property type="entry name" value="PEROXISOMAL SARCOSINE OXIDASE"/>
    <property type="match status" value="1"/>
</dbReference>
<comment type="cofactor">
    <cofactor evidence="1">
        <name>FAD</name>
        <dbReference type="ChEBI" id="CHEBI:57692"/>
    </cofactor>
</comment>
<evidence type="ECO:0000256" key="4">
    <source>
        <dbReference type="ARBA" id="ARBA00023002"/>
    </source>
</evidence>
<evidence type="ECO:0000313" key="8">
    <source>
        <dbReference type="Proteomes" id="UP000305546"/>
    </source>
</evidence>
<feature type="compositionally biased region" description="Basic residues" evidence="5">
    <location>
        <begin position="64"/>
        <end position="91"/>
    </location>
</feature>
<dbReference type="Pfam" id="PF01266">
    <property type="entry name" value="DAO"/>
    <property type="match status" value="1"/>
</dbReference>
<dbReference type="GO" id="GO:0050660">
    <property type="term" value="F:flavin adenine dinucleotide binding"/>
    <property type="evidence" value="ECO:0007669"/>
    <property type="project" value="InterPro"/>
</dbReference>
<dbReference type="InterPro" id="IPR045170">
    <property type="entry name" value="MTOX"/>
</dbReference>
<accession>A0A5C4M4H9</accession>
<dbReference type="InterPro" id="IPR006076">
    <property type="entry name" value="FAD-dep_OxRdtase"/>
</dbReference>
<reference evidence="7 8" key="1">
    <citation type="submission" date="2019-06" db="EMBL/GenBank/DDBJ databases">
        <title>Amycolatopsis alkalitolerans sp. nov., isolated from Gastrodia elata Blume.</title>
        <authorList>
            <person name="Narsing Rao M.P."/>
            <person name="Li W.J."/>
        </authorList>
    </citation>
    <scope>NUCLEOTIDE SEQUENCE [LARGE SCALE GENOMIC DNA]</scope>
    <source>
        <strain evidence="7 8">SYSUP0005</strain>
    </source>
</reference>
<organism evidence="7 8">
    <name type="scientific">Amycolatopsis alkalitolerans</name>
    <dbReference type="NCBI Taxonomy" id="2547244"/>
    <lineage>
        <taxon>Bacteria</taxon>
        <taxon>Bacillati</taxon>
        <taxon>Actinomycetota</taxon>
        <taxon>Actinomycetes</taxon>
        <taxon>Pseudonocardiales</taxon>
        <taxon>Pseudonocardiaceae</taxon>
        <taxon>Amycolatopsis</taxon>
    </lineage>
</organism>
<proteinExistence type="predicted"/>
<feature type="domain" description="FAD dependent oxidoreductase" evidence="6">
    <location>
        <begin position="50"/>
        <end position="173"/>
    </location>
</feature>
<evidence type="ECO:0000256" key="5">
    <source>
        <dbReference type="SAM" id="MobiDB-lite"/>
    </source>
</evidence>
<evidence type="ECO:0000256" key="2">
    <source>
        <dbReference type="ARBA" id="ARBA00022630"/>
    </source>
</evidence>
<keyword evidence="2" id="KW-0285">Flavoprotein</keyword>
<comment type="caution">
    <text evidence="7">The sequence shown here is derived from an EMBL/GenBank/DDBJ whole genome shotgun (WGS) entry which is preliminary data.</text>
</comment>
<dbReference type="GO" id="GO:0008115">
    <property type="term" value="F:sarcosine oxidase activity"/>
    <property type="evidence" value="ECO:0007669"/>
    <property type="project" value="TreeGrafter"/>
</dbReference>
<evidence type="ECO:0000256" key="3">
    <source>
        <dbReference type="ARBA" id="ARBA00022827"/>
    </source>
</evidence>
<dbReference type="Gene3D" id="3.50.50.60">
    <property type="entry name" value="FAD/NAD(P)-binding domain"/>
    <property type="match status" value="1"/>
</dbReference>
<evidence type="ECO:0000259" key="6">
    <source>
        <dbReference type="Pfam" id="PF01266"/>
    </source>
</evidence>
<dbReference type="PANTHER" id="PTHR10961:SF7">
    <property type="entry name" value="FAD DEPENDENT OXIDOREDUCTASE DOMAIN-CONTAINING PROTEIN"/>
    <property type="match status" value="1"/>
</dbReference>
<evidence type="ECO:0000256" key="1">
    <source>
        <dbReference type="ARBA" id="ARBA00001974"/>
    </source>
</evidence>
<feature type="region of interest" description="Disordered" evidence="5">
    <location>
        <begin position="1"/>
        <end position="102"/>
    </location>
</feature>
<dbReference type="Proteomes" id="UP000305546">
    <property type="component" value="Unassembled WGS sequence"/>
</dbReference>
<dbReference type="OrthoDB" id="9806452at2"/>
<evidence type="ECO:0000313" key="7">
    <source>
        <dbReference type="EMBL" id="TNC28059.1"/>
    </source>
</evidence>
<protein>
    <submittedName>
        <fullName evidence="7">FAD-dependent oxidoreductase</fullName>
    </submittedName>
</protein>
<dbReference type="AlphaFoldDB" id="A0A5C4M4H9"/>
<gene>
    <name evidence="7" type="ORF">FG385_06410</name>
</gene>
<name>A0A5C4M4H9_9PSEU</name>
<keyword evidence="3" id="KW-0274">FAD</keyword>
<dbReference type="EMBL" id="VDFW01000004">
    <property type="protein sequence ID" value="TNC28059.1"/>
    <property type="molecule type" value="Genomic_DNA"/>
</dbReference>